<dbReference type="Proteomes" id="UP000823775">
    <property type="component" value="Unassembled WGS sequence"/>
</dbReference>
<sequence length="104" mass="11757">MSSLVRKGSGTFSSGFMAFRHIPITFVRFETLTQHRVQKPDIPDSFQAFGWLFAARYSELETAVAKPSRKTRVCCSEKSTALKADHFLFSSFHAKLNPSLLRAQ</sequence>
<evidence type="ECO:0000313" key="1">
    <source>
        <dbReference type="EMBL" id="MCD7448632.1"/>
    </source>
</evidence>
<comment type="caution">
    <text evidence="1">The sequence shown here is derived from an EMBL/GenBank/DDBJ whole genome shotgun (WGS) entry which is preliminary data.</text>
</comment>
<gene>
    <name evidence="1" type="ORF">HAX54_044886</name>
</gene>
<organism evidence="1 2">
    <name type="scientific">Datura stramonium</name>
    <name type="common">Jimsonweed</name>
    <name type="synonym">Common thornapple</name>
    <dbReference type="NCBI Taxonomy" id="4076"/>
    <lineage>
        <taxon>Eukaryota</taxon>
        <taxon>Viridiplantae</taxon>
        <taxon>Streptophyta</taxon>
        <taxon>Embryophyta</taxon>
        <taxon>Tracheophyta</taxon>
        <taxon>Spermatophyta</taxon>
        <taxon>Magnoliopsida</taxon>
        <taxon>eudicotyledons</taxon>
        <taxon>Gunneridae</taxon>
        <taxon>Pentapetalae</taxon>
        <taxon>asterids</taxon>
        <taxon>lamiids</taxon>
        <taxon>Solanales</taxon>
        <taxon>Solanaceae</taxon>
        <taxon>Solanoideae</taxon>
        <taxon>Datureae</taxon>
        <taxon>Datura</taxon>
    </lineage>
</organism>
<dbReference type="EMBL" id="JACEIK010000069">
    <property type="protein sequence ID" value="MCD7448632.1"/>
    <property type="molecule type" value="Genomic_DNA"/>
</dbReference>
<protein>
    <submittedName>
        <fullName evidence="1">Uncharacterized protein</fullName>
    </submittedName>
</protein>
<keyword evidence="2" id="KW-1185">Reference proteome</keyword>
<accession>A0ABS8RP97</accession>
<proteinExistence type="predicted"/>
<reference evidence="1 2" key="1">
    <citation type="journal article" date="2021" name="BMC Genomics">
        <title>Datura genome reveals duplications of psychoactive alkaloid biosynthetic genes and high mutation rate following tissue culture.</title>
        <authorList>
            <person name="Rajewski A."/>
            <person name="Carter-House D."/>
            <person name="Stajich J."/>
            <person name="Litt A."/>
        </authorList>
    </citation>
    <scope>NUCLEOTIDE SEQUENCE [LARGE SCALE GENOMIC DNA]</scope>
    <source>
        <strain evidence="1">AR-01</strain>
    </source>
</reference>
<name>A0ABS8RP97_DATST</name>
<evidence type="ECO:0000313" key="2">
    <source>
        <dbReference type="Proteomes" id="UP000823775"/>
    </source>
</evidence>